<dbReference type="Proteomes" id="UP000298860">
    <property type="component" value="Unassembled WGS sequence"/>
</dbReference>
<keyword evidence="2" id="KW-0378">Hydrolase</keyword>
<name>A0A4D4JFT9_9PSEU</name>
<dbReference type="AlphaFoldDB" id="A0A4D4JFT9"/>
<sequence>MLRYGGESATLVGVQLTILGCSGSLPGPNAPSSGYLVEADGFALVVDFGNGVLAALQVIRDPFDVGALLLSHLHPDHCADVSALTVLRRYHPEPPHDPRLHRLPVHAPAEAPTRLAAAYAPSEHERLETDLGDVFDFHTLRPGTVRIGPFEVTSAHVAHPCEAFGFRIAHQGRTLVYTGDSGVCSALDTLAEGADLLLAEASWTHADNRPPDLHLSGREAGELARRARVRRLLVTHVPPWTDRTAVLAEAKAAFDGDVALAEQQASYRIGG</sequence>
<dbReference type="InterPro" id="IPR001279">
    <property type="entry name" value="Metallo-B-lactamas"/>
</dbReference>
<dbReference type="InterPro" id="IPR036866">
    <property type="entry name" value="RibonucZ/Hydroxyglut_hydro"/>
</dbReference>
<dbReference type="PANTHER" id="PTHR46018:SF4">
    <property type="entry name" value="METALLO-HYDROLASE YHFI-RELATED"/>
    <property type="match status" value="1"/>
</dbReference>
<comment type="caution">
    <text evidence="2">The sequence shown here is derived from an EMBL/GenBank/DDBJ whole genome shotgun (WGS) entry which is preliminary data.</text>
</comment>
<dbReference type="SUPFAM" id="SSF56281">
    <property type="entry name" value="Metallo-hydrolase/oxidoreductase"/>
    <property type="match status" value="1"/>
</dbReference>
<evidence type="ECO:0000313" key="2">
    <source>
        <dbReference type="EMBL" id="GDY33870.1"/>
    </source>
</evidence>
<dbReference type="EMBL" id="BJFL01000064">
    <property type="protein sequence ID" value="GDY33870.1"/>
    <property type="molecule type" value="Genomic_DNA"/>
</dbReference>
<gene>
    <name evidence="2" type="ORF">GTS_55030</name>
</gene>
<organism evidence="2 3">
    <name type="scientific">Gandjariella thermophila</name>
    <dbReference type="NCBI Taxonomy" id="1931992"/>
    <lineage>
        <taxon>Bacteria</taxon>
        <taxon>Bacillati</taxon>
        <taxon>Actinomycetota</taxon>
        <taxon>Actinomycetes</taxon>
        <taxon>Pseudonocardiales</taxon>
        <taxon>Pseudonocardiaceae</taxon>
        <taxon>Gandjariella</taxon>
    </lineage>
</organism>
<dbReference type="GO" id="GO:0042781">
    <property type="term" value="F:3'-tRNA processing endoribonuclease activity"/>
    <property type="evidence" value="ECO:0007669"/>
    <property type="project" value="TreeGrafter"/>
</dbReference>
<proteinExistence type="predicted"/>
<dbReference type="SMART" id="SM00849">
    <property type="entry name" value="Lactamase_B"/>
    <property type="match status" value="1"/>
</dbReference>
<dbReference type="PANTHER" id="PTHR46018">
    <property type="entry name" value="ZINC PHOSPHODIESTERASE ELAC PROTEIN 1"/>
    <property type="match status" value="1"/>
</dbReference>
<reference evidence="3" key="1">
    <citation type="submission" date="2019-04" db="EMBL/GenBank/DDBJ databases">
        <title>Draft genome sequence of Pseudonocardiaceae bacterium SL3-2-4.</title>
        <authorList>
            <person name="Ningsih F."/>
            <person name="Yokota A."/>
            <person name="Sakai Y."/>
            <person name="Nanatani K."/>
            <person name="Yabe S."/>
            <person name="Oetari A."/>
            <person name="Sjamsuridzal W."/>
        </authorList>
    </citation>
    <scope>NUCLEOTIDE SEQUENCE [LARGE SCALE GENOMIC DNA]</scope>
    <source>
        <strain evidence="3">SL3-2-4</strain>
    </source>
</reference>
<feature type="domain" description="Metallo-beta-lactamase" evidence="1">
    <location>
        <begin position="31"/>
        <end position="218"/>
    </location>
</feature>
<evidence type="ECO:0000313" key="3">
    <source>
        <dbReference type="Proteomes" id="UP000298860"/>
    </source>
</evidence>
<evidence type="ECO:0000259" key="1">
    <source>
        <dbReference type="SMART" id="SM00849"/>
    </source>
</evidence>
<accession>A0A4D4JFT9</accession>
<keyword evidence="3" id="KW-1185">Reference proteome</keyword>
<dbReference type="Pfam" id="PF12706">
    <property type="entry name" value="Lactamase_B_2"/>
    <property type="match status" value="1"/>
</dbReference>
<dbReference type="PROSITE" id="PS51257">
    <property type="entry name" value="PROKAR_LIPOPROTEIN"/>
    <property type="match status" value="1"/>
</dbReference>
<protein>
    <submittedName>
        <fullName evidence="2">MBL fold metallo-hydrolase</fullName>
    </submittedName>
</protein>
<dbReference type="CDD" id="cd07716">
    <property type="entry name" value="RNaseZ_short-form-like_MBL-fold"/>
    <property type="match status" value="1"/>
</dbReference>
<dbReference type="Gene3D" id="3.60.15.10">
    <property type="entry name" value="Ribonuclease Z/Hydroxyacylglutathione hydrolase-like"/>
    <property type="match status" value="1"/>
</dbReference>